<evidence type="ECO:0000313" key="4">
    <source>
        <dbReference type="Proteomes" id="UP001182556"/>
    </source>
</evidence>
<name>A0AAD9FQY6_PAPLA</name>
<proteinExistence type="predicted"/>
<feature type="domain" description="ATP-grasp" evidence="2">
    <location>
        <begin position="181"/>
        <end position="392"/>
    </location>
</feature>
<dbReference type="SUPFAM" id="SSF56059">
    <property type="entry name" value="Glutathione synthetase ATP-binding domain-like"/>
    <property type="match status" value="1"/>
</dbReference>
<evidence type="ECO:0000259" key="2">
    <source>
        <dbReference type="PROSITE" id="PS50975"/>
    </source>
</evidence>
<dbReference type="PROSITE" id="PS50975">
    <property type="entry name" value="ATP_GRASP"/>
    <property type="match status" value="1"/>
</dbReference>
<gene>
    <name evidence="3" type="ORF">DB88DRAFT_485992</name>
</gene>
<dbReference type="Proteomes" id="UP001182556">
    <property type="component" value="Unassembled WGS sequence"/>
</dbReference>
<keyword evidence="1" id="KW-0067">ATP-binding</keyword>
<evidence type="ECO:0000256" key="1">
    <source>
        <dbReference type="PROSITE-ProRule" id="PRU00409"/>
    </source>
</evidence>
<protein>
    <recommendedName>
        <fullName evidence="2">ATP-grasp domain-containing protein</fullName>
    </recommendedName>
</protein>
<dbReference type="EMBL" id="JAODAN010000004">
    <property type="protein sequence ID" value="KAK1924571.1"/>
    <property type="molecule type" value="Genomic_DNA"/>
</dbReference>
<accession>A0AAD9FQY6</accession>
<sequence length="500" mass="55892">MPRKVPSKAQDFLSSVILPLVSLWLLPLSFAAVALCVAHDWLLGSRGKVQPKRSPGCVIVSGGRMSKGLTLARAFKRAGWKVIGVEEAGWGELCPMRFSRAVDAFHLLPAASASYAAYSSALLDIAQKHSATLFIPVSGAGSSIEDAQAADEMFRKTKGRCRTFIQDPETMLDLHDKDRFMSLVESLGMVIPGGKMVDSVQQAMTFLSEGGVEAKEPKYVLKCMGLDENRGDMTLYPLKGDDGKMRQTRKALEGLRLKISKDCPYVFQEYIPGQEYCTHASVVNGRITAFVTCPSNDMLMTYEDVTSLPIGRRAEEWTRTFLERLAQKPTQGGNQRRLNGHFSFDFILSTKNDVIYPIECNARVHTAVIMLPLDDIAGCYDDSFAKKGRIVRPRPGTAPRSWLYNDLVMRYLPLLVPSPRLLSLIHPSLPACALTSEAKHIVRPREDAVQVRVDPTLVADDWVPFIVLWHVFWPFLLVSRWWQGKKWTRLNVSTGRIFEA</sequence>
<keyword evidence="4" id="KW-1185">Reference proteome</keyword>
<evidence type="ECO:0000313" key="3">
    <source>
        <dbReference type="EMBL" id="KAK1924571.1"/>
    </source>
</evidence>
<comment type="caution">
    <text evidence="3">The sequence shown here is derived from an EMBL/GenBank/DDBJ whole genome shotgun (WGS) entry which is preliminary data.</text>
</comment>
<reference evidence="3" key="1">
    <citation type="submission" date="2023-02" db="EMBL/GenBank/DDBJ databases">
        <title>Identification and recombinant expression of a fungal hydrolase from Papiliotrema laurentii that hydrolyzes apple cutin and clears colloidal polyester polyurethane.</title>
        <authorList>
            <consortium name="DOE Joint Genome Institute"/>
            <person name="Roman V.A."/>
            <person name="Bojanowski C."/>
            <person name="Crable B.R."/>
            <person name="Wagner D.N."/>
            <person name="Hung C.S."/>
            <person name="Nadeau L.J."/>
            <person name="Schratz L."/>
            <person name="Haridas S."/>
            <person name="Pangilinan J."/>
            <person name="Lipzen A."/>
            <person name="Na H."/>
            <person name="Yan M."/>
            <person name="Ng V."/>
            <person name="Grigoriev I.V."/>
            <person name="Spatafora J.W."/>
            <person name="Barlow D."/>
            <person name="Biffinger J."/>
            <person name="Kelley-Loughnane N."/>
            <person name="Varaljay V.A."/>
            <person name="Crookes-Goodson W.J."/>
        </authorList>
    </citation>
    <scope>NUCLEOTIDE SEQUENCE</scope>
    <source>
        <strain evidence="3">5307AH</strain>
    </source>
</reference>
<dbReference type="Gene3D" id="3.30.470.20">
    <property type="entry name" value="ATP-grasp fold, B domain"/>
    <property type="match status" value="1"/>
</dbReference>
<dbReference type="AlphaFoldDB" id="A0AAD9FQY6"/>
<dbReference type="GO" id="GO:0046872">
    <property type="term" value="F:metal ion binding"/>
    <property type="evidence" value="ECO:0007669"/>
    <property type="project" value="InterPro"/>
</dbReference>
<keyword evidence="1" id="KW-0547">Nucleotide-binding</keyword>
<organism evidence="3 4">
    <name type="scientific">Papiliotrema laurentii</name>
    <name type="common">Cryptococcus laurentii</name>
    <dbReference type="NCBI Taxonomy" id="5418"/>
    <lineage>
        <taxon>Eukaryota</taxon>
        <taxon>Fungi</taxon>
        <taxon>Dikarya</taxon>
        <taxon>Basidiomycota</taxon>
        <taxon>Agaricomycotina</taxon>
        <taxon>Tremellomycetes</taxon>
        <taxon>Tremellales</taxon>
        <taxon>Rhynchogastremaceae</taxon>
        <taxon>Papiliotrema</taxon>
    </lineage>
</organism>
<dbReference type="InterPro" id="IPR011761">
    <property type="entry name" value="ATP-grasp"/>
</dbReference>
<dbReference type="GO" id="GO:0005524">
    <property type="term" value="F:ATP binding"/>
    <property type="evidence" value="ECO:0007669"/>
    <property type="project" value="UniProtKB-UniRule"/>
</dbReference>